<dbReference type="AlphaFoldDB" id="A0A4R2BKM3"/>
<name>A0A4R2BKM3_9BACI</name>
<dbReference type="RefSeq" id="WP_158286953.1">
    <property type="nucleotide sequence ID" value="NZ_JABUHM010000006.1"/>
</dbReference>
<keyword evidence="2" id="KW-1185">Reference proteome</keyword>
<evidence type="ECO:0000313" key="1">
    <source>
        <dbReference type="EMBL" id="TCN27778.1"/>
    </source>
</evidence>
<dbReference type="Proteomes" id="UP000295689">
    <property type="component" value="Unassembled WGS sequence"/>
</dbReference>
<accession>A0A4R2BKM3</accession>
<reference evidence="1 2" key="1">
    <citation type="journal article" date="2015" name="Stand. Genomic Sci.">
        <title>Genomic Encyclopedia of Bacterial and Archaeal Type Strains, Phase III: the genomes of soil and plant-associated and newly described type strains.</title>
        <authorList>
            <person name="Whitman W.B."/>
            <person name="Woyke T."/>
            <person name="Klenk H.P."/>
            <person name="Zhou Y."/>
            <person name="Lilburn T.G."/>
            <person name="Beck B.J."/>
            <person name="De Vos P."/>
            <person name="Vandamme P."/>
            <person name="Eisen J.A."/>
            <person name="Garrity G."/>
            <person name="Hugenholtz P."/>
            <person name="Kyrpides N.C."/>
        </authorList>
    </citation>
    <scope>NUCLEOTIDE SEQUENCE [LARGE SCALE GENOMIC DNA]</scope>
    <source>
        <strain evidence="1 2">CV53</strain>
    </source>
</reference>
<comment type="caution">
    <text evidence="1">The sequence shown here is derived from an EMBL/GenBank/DDBJ whole genome shotgun (WGS) entry which is preliminary data.</text>
</comment>
<proteinExistence type="predicted"/>
<gene>
    <name evidence="1" type="ORF">EV146_101105</name>
</gene>
<evidence type="ECO:0000313" key="2">
    <source>
        <dbReference type="Proteomes" id="UP000295689"/>
    </source>
</evidence>
<organism evidence="1 2">
    <name type="scientific">Mesobacillus foraminis</name>
    <dbReference type="NCBI Taxonomy" id="279826"/>
    <lineage>
        <taxon>Bacteria</taxon>
        <taxon>Bacillati</taxon>
        <taxon>Bacillota</taxon>
        <taxon>Bacilli</taxon>
        <taxon>Bacillales</taxon>
        <taxon>Bacillaceae</taxon>
        <taxon>Mesobacillus</taxon>
    </lineage>
</organism>
<dbReference type="EMBL" id="SLVV01000001">
    <property type="protein sequence ID" value="TCN27778.1"/>
    <property type="molecule type" value="Genomic_DNA"/>
</dbReference>
<protein>
    <submittedName>
        <fullName evidence="1">Uncharacterized protein</fullName>
    </submittedName>
</protein>
<sequence>MLGPKEEQKGEGKIEKYYVPGSMKIRWRRKDREVLRTLFKEKQREKVR</sequence>